<evidence type="ECO:0000256" key="1">
    <source>
        <dbReference type="SAM" id="MobiDB-lite"/>
    </source>
</evidence>
<feature type="compositionally biased region" description="Basic and acidic residues" evidence="1">
    <location>
        <begin position="45"/>
        <end position="72"/>
    </location>
</feature>
<comment type="caution">
    <text evidence="2">The sequence shown here is derived from an EMBL/GenBank/DDBJ whole genome shotgun (WGS) entry which is preliminary data.</text>
</comment>
<dbReference type="AlphaFoldDB" id="A0AAV7TTT0"/>
<evidence type="ECO:0000313" key="2">
    <source>
        <dbReference type="EMBL" id="KAJ1180018.1"/>
    </source>
</evidence>
<protein>
    <submittedName>
        <fullName evidence="2">Uncharacterized protein</fullName>
    </submittedName>
</protein>
<feature type="compositionally biased region" description="Basic and acidic residues" evidence="1">
    <location>
        <begin position="80"/>
        <end position="106"/>
    </location>
</feature>
<keyword evidence="3" id="KW-1185">Reference proteome</keyword>
<feature type="region of interest" description="Disordered" evidence="1">
    <location>
        <begin position="1"/>
        <end position="106"/>
    </location>
</feature>
<dbReference type="EMBL" id="JANPWB010000006">
    <property type="protein sequence ID" value="KAJ1180018.1"/>
    <property type="molecule type" value="Genomic_DNA"/>
</dbReference>
<reference evidence="2" key="1">
    <citation type="journal article" date="2022" name="bioRxiv">
        <title>Sequencing and chromosome-scale assembly of the giantPleurodeles waltlgenome.</title>
        <authorList>
            <person name="Brown T."/>
            <person name="Elewa A."/>
            <person name="Iarovenko S."/>
            <person name="Subramanian E."/>
            <person name="Araus A.J."/>
            <person name="Petzold A."/>
            <person name="Susuki M."/>
            <person name="Suzuki K.-i.T."/>
            <person name="Hayashi T."/>
            <person name="Toyoda A."/>
            <person name="Oliveira C."/>
            <person name="Osipova E."/>
            <person name="Leigh N.D."/>
            <person name="Simon A."/>
            <person name="Yun M.H."/>
        </authorList>
    </citation>
    <scope>NUCLEOTIDE SEQUENCE</scope>
    <source>
        <strain evidence="2">20211129_DDA</strain>
        <tissue evidence="2">Liver</tissue>
    </source>
</reference>
<accession>A0AAV7TTT0</accession>
<name>A0AAV7TTT0_PLEWA</name>
<evidence type="ECO:0000313" key="3">
    <source>
        <dbReference type="Proteomes" id="UP001066276"/>
    </source>
</evidence>
<organism evidence="2 3">
    <name type="scientific">Pleurodeles waltl</name>
    <name type="common">Iberian ribbed newt</name>
    <dbReference type="NCBI Taxonomy" id="8319"/>
    <lineage>
        <taxon>Eukaryota</taxon>
        <taxon>Metazoa</taxon>
        <taxon>Chordata</taxon>
        <taxon>Craniata</taxon>
        <taxon>Vertebrata</taxon>
        <taxon>Euteleostomi</taxon>
        <taxon>Amphibia</taxon>
        <taxon>Batrachia</taxon>
        <taxon>Caudata</taxon>
        <taxon>Salamandroidea</taxon>
        <taxon>Salamandridae</taxon>
        <taxon>Pleurodelinae</taxon>
        <taxon>Pleurodeles</taxon>
    </lineage>
</organism>
<gene>
    <name evidence="2" type="ORF">NDU88_005246</name>
</gene>
<dbReference type="Proteomes" id="UP001066276">
    <property type="component" value="Chromosome 3_2"/>
</dbReference>
<proteinExistence type="predicted"/>
<sequence>MGGSSCLDGELCNGASDTINPKCPHWTDEDAPKKYPRGTTGRGFPSKDELFQGHTLEKGQGRRVAKQEAGKAERRRKKNRSVETGDAVKENVENEDAGPDHKELEP</sequence>